<dbReference type="InterPro" id="IPR036890">
    <property type="entry name" value="HATPase_C_sf"/>
</dbReference>
<dbReference type="EC" id="2.7.13.3" evidence="3"/>
<keyword evidence="10" id="KW-1133">Transmembrane helix</keyword>
<dbReference type="PROSITE" id="PS50110">
    <property type="entry name" value="RESPONSE_REGULATORY"/>
    <property type="match status" value="1"/>
</dbReference>
<evidence type="ECO:0000256" key="3">
    <source>
        <dbReference type="ARBA" id="ARBA00012438"/>
    </source>
</evidence>
<dbReference type="SMART" id="SM00448">
    <property type="entry name" value="REC"/>
    <property type="match status" value="1"/>
</dbReference>
<comment type="catalytic activity">
    <reaction evidence="1">
        <text>ATP + protein L-histidine = ADP + protein N-phospho-L-histidine.</text>
        <dbReference type="EC" id="2.7.13.3"/>
    </reaction>
</comment>
<evidence type="ECO:0000256" key="4">
    <source>
        <dbReference type="ARBA" id="ARBA00022475"/>
    </source>
</evidence>
<evidence type="ECO:0000313" key="19">
    <source>
        <dbReference type="Proteomes" id="UP000629098"/>
    </source>
</evidence>
<evidence type="ECO:0000256" key="7">
    <source>
        <dbReference type="ARBA" id="ARBA00022741"/>
    </source>
</evidence>
<evidence type="ECO:0000259" key="15">
    <source>
        <dbReference type="PROSITE" id="PS50109"/>
    </source>
</evidence>
<evidence type="ECO:0000256" key="14">
    <source>
        <dbReference type="PROSITE-ProRule" id="PRU00169"/>
    </source>
</evidence>
<accession>A0A8J7C4C1</accession>
<keyword evidence="7" id="KW-0547">Nucleotide-binding</keyword>
<evidence type="ECO:0000313" key="18">
    <source>
        <dbReference type="EMBL" id="MBD2771254.1"/>
    </source>
</evidence>
<keyword evidence="12" id="KW-0472">Membrane</keyword>
<keyword evidence="19" id="KW-1185">Reference proteome</keyword>
<evidence type="ECO:0000259" key="16">
    <source>
        <dbReference type="PROSITE" id="PS50110"/>
    </source>
</evidence>
<dbReference type="Gene3D" id="3.40.50.2300">
    <property type="match status" value="1"/>
</dbReference>
<evidence type="ECO:0000256" key="8">
    <source>
        <dbReference type="ARBA" id="ARBA00022777"/>
    </source>
</evidence>
<comment type="subcellular location">
    <subcellularLocation>
        <location evidence="2">Cell membrane</location>
        <topology evidence="2">Multi-pass membrane protein</topology>
    </subcellularLocation>
</comment>
<reference evidence="18" key="1">
    <citation type="submission" date="2020-09" db="EMBL/GenBank/DDBJ databases">
        <title>Iningainema tapete sp. nov. (Scytonemataceae, Cyanobacteria) from greenhouses in central Florida (USA) produces two types of nodularin with biosynthetic potential for microcystin-LR and anabaenopeptins.</title>
        <authorList>
            <person name="Berthold D.E."/>
            <person name="Lefler F.W."/>
            <person name="Huang I.-S."/>
            <person name="Abdulla H."/>
            <person name="Zimba P.V."/>
            <person name="Laughinghouse H.D. IV."/>
        </authorList>
    </citation>
    <scope>NUCLEOTIDE SEQUENCE</scope>
    <source>
        <strain evidence="18">BLCCT55</strain>
    </source>
</reference>
<dbReference type="InterPro" id="IPR005467">
    <property type="entry name" value="His_kinase_dom"/>
</dbReference>
<evidence type="ECO:0000256" key="1">
    <source>
        <dbReference type="ARBA" id="ARBA00000085"/>
    </source>
</evidence>
<proteinExistence type="predicted"/>
<dbReference type="PROSITE" id="PS50109">
    <property type="entry name" value="HIS_KIN"/>
    <property type="match status" value="1"/>
</dbReference>
<dbReference type="Gene3D" id="3.30.565.10">
    <property type="entry name" value="Histidine kinase-like ATPase, C-terminal domain"/>
    <property type="match status" value="1"/>
</dbReference>
<dbReference type="PROSITE" id="PS50894">
    <property type="entry name" value="HPT"/>
    <property type="match status" value="1"/>
</dbReference>
<keyword evidence="5 14" id="KW-0597">Phosphoprotein</keyword>
<protein>
    <recommendedName>
        <fullName evidence="3">histidine kinase</fullName>
        <ecNumber evidence="3">2.7.13.3</ecNumber>
    </recommendedName>
</protein>
<organism evidence="18 19">
    <name type="scientific">Iningainema tapete BLCC-T55</name>
    <dbReference type="NCBI Taxonomy" id="2748662"/>
    <lineage>
        <taxon>Bacteria</taxon>
        <taxon>Bacillati</taxon>
        <taxon>Cyanobacteriota</taxon>
        <taxon>Cyanophyceae</taxon>
        <taxon>Nostocales</taxon>
        <taxon>Scytonemataceae</taxon>
        <taxon>Iningainema tapete</taxon>
    </lineage>
</organism>
<dbReference type="EMBL" id="JACXAE010000013">
    <property type="protein sequence ID" value="MBD2771254.1"/>
    <property type="molecule type" value="Genomic_DNA"/>
</dbReference>
<sequence>MRNCCYALHSYGGDATTGESKVRSKACCSVYCNCNLCIDYEVQFAVKDTGIGIPQEQIEHLFESFTQVDASISRRYGGTGLGLAICKQLTEIMSGRISVESTQGLGSTFYFTIVAQSSSIQLDTYSLESRLAIPQIALTLPLRILLAEDNQVNQEVALLILAQLGYQADAVDNGIEVLQALRHQPYDVVLMDVQMPEMDGLTATRRICQEWSQQQRPRIIAMTAYATEDIWRQCLEAGMDDYIIKPIQIEKLVEAMKQCQSPPLDAKTLQSLRKMAGARANEVLAQIINNYLAEAPQLLQAMHTAVATQDAAALQQAAHKLRSASASLGALALSKRCQAVEVMGNTGNTKGALAGVLQIEAAYKTVKAALQIELHRVYT</sequence>
<dbReference type="GO" id="GO:0005886">
    <property type="term" value="C:plasma membrane"/>
    <property type="evidence" value="ECO:0007669"/>
    <property type="project" value="UniProtKB-SubCell"/>
</dbReference>
<dbReference type="PANTHER" id="PTHR45339">
    <property type="entry name" value="HYBRID SIGNAL TRANSDUCTION HISTIDINE KINASE J"/>
    <property type="match status" value="1"/>
</dbReference>
<dbReference type="Proteomes" id="UP000629098">
    <property type="component" value="Unassembled WGS sequence"/>
</dbReference>
<dbReference type="InterPro" id="IPR036641">
    <property type="entry name" value="HPT_dom_sf"/>
</dbReference>
<dbReference type="SUPFAM" id="SSF47226">
    <property type="entry name" value="Histidine-containing phosphotransfer domain, HPT domain"/>
    <property type="match status" value="1"/>
</dbReference>
<dbReference type="InterPro" id="IPR001789">
    <property type="entry name" value="Sig_transdc_resp-reg_receiver"/>
</dbReference>
<keyword evidence="4" id="KW-1003">Cell membrane</keyword>
<evidence type="ECO:0000256" key="11">
    <source>
        <dbReference type="ARBA" id="ARBA00023012"/>
    </source>
</evidence>
<evidence type="ECO:0000256" key="10">
    <source>
        <dbReference type="ARBA" id="ARBA00022989"/>
    </source>
</evidence>
<feature type="modified residue" description="Phosphohistidine" evidence="13">
    <location>
        <position position="319"/>
    </location>
</feature>
<keyword evidence="8" id="KW-0808">Transferase</keyword>
<keyword evidence="6" id="KW-0812">Transmembrane</keyword>
<keyword evidence="9" id="KW-0067">ATP-binding</keyword>
<dbReference type="CDD" id="cd16922">
    <property type="entry name" value="HATPase_EvgS-ArcB-TorS-like"/>
    <property type="match status" value="1"/>
</dbReference>
<feature type="domain" description="Response regulatory" evidence="16">
    <location>
        <begin position="143"/>
        <end position="260"/>
    </location>
</feature>
<evidence type="ECO:0000256" key="9">
    <source>
        <dbReference type="ARBA" id="ARBA00022840"/>
    </source>
</evidence>
<feature type="domain" description="Histidine kinase" evidence="15">
    <location>
        <begin position="42"/>
        <end position="117"/>
    </location>
</feature>
<keyword evidence="11" id="KW-0902">Two-component regulatory system</keyword>
<keyword evidence="8" id="KW-0418">Kinase</keyword>
<dbReference type="InterPro" id="IPR003594">
    <property type="entry name" value="HATPase_dom"/>
</dbReference>
<evidence type="ECO:0000256" key="12">
    <source>
        <dbReference type="ARBA" id="ARBA00023136"/>
    </source>
</evidence>
<gene>
    <name evidence="18" type="ORF">ICL16_03715</name>
</gene>
<dbReference type="GO" id="GO:0005524">
    <property type="term" value="F:ATP binding"/>
    <property type="evidence" value="ECO:0007669"/>
    <property type="project" value="UniProtKB-KW"/>
</dbReference>
<evidence type="ECO:0000256" key="6">
    <source>
        <dbReference type="ARBA" id="ARBA00022692"/>
    </source>
</evidence>
<dbReference type="Gene3D" id="1.20.120.160">
    <property type="entry name" value="HPT domain"/>
    <property type="match status" value="1"/>
</dbReference>
<dbReference type="SMART" id="SM00387">
    <property type="entry name" value="HATPase_c"/>
    <property type="match status" value="1"/>
</dbReference>
<dbReference type="GO" id="GO:0004673">
    <property type="term" value="F:protein histidine kinase activity"/>
    <property type="evidence" value="ECO:0007669"/>
    <property type="project" value="UniProtKB-EC"/>
</dbReference>
<comment type="caution">
    <text evidence="18">The sequence shown here is derived from an EMBL/GenBank/DDBJ whole genome shotgun (WGS) entry which is preliminary data.</text>
</comment>
<dbReference type="AlphaFoldDB" id="A0A8J7C4C1"/>
<dbReference type="InterPro" id="IPR004358">
    <property type="entry name" value="Sig_transdc_His_kin-like_C"/>
</dbReference>
<dbReference type="SUPFAM" id="SSF52172">
    <property type="entry name" value="CheY-like"/>
    <property type="match status" value="1"/>
</dbReference>
<evidence type="ECO:0000256" key="5">
    <source>
        <dbReference type="ARBA" id="ARBA00022553"/>
    </source>
</evidence>
<dbReference type="PRINTS" id="PR00344">
    <property type="entry name" value="BCTRLSENSOR"/>
</dbReference>
<dbReference type="PANTHER" id="PTHR45339:SF1">
    <property type="entry name" value="HYBRID SIGNAL TRANSDUCTION HISTIDINE KINASE J"/>
    <property type="match status" value="1"/>
</dbReference>
<dbReference type="InterPro" id="IPR011006">
    <property type="entry name" value="CheY-like_superfamily"/>
</dbReference>
<dbReference type="GO" id="GO:0000160">
    <property type="term" value="P:phosphorelay signal transduction system"/>
    <property type="evidence" value="ECO:0007669"/>
    <property type="project" value="UniProtKB-KW"/>
</dbReference>
<name>A0A8J7C4C1_9CYAN</name>
<evidence type="ECO:0000259" key="17">
    <source>
        <dbReference type="PROSITE" id="PS50894"/>
    </source>
</evidence>
<dbReference type="Pfam" id="PF00072">
    <property type="entry name" value="Response_reg"/>
    <property type="match status" value="1"/>
</dbReference>
<dbReference type="Pfam" id="PF01627">
    <property type="entry name" value="Hpt"/>
    <property type="match status" value="1"/>
</dbReference>
<dbReference type="SUPFAM" id="SSF55874">
    <property type="entry name" value="ATPase domain of HSP90 chaperone/DNA topoisomerase II/histidine kinase"/>
    <property type="match status" value="1"/>
</dbReference>
<evidence type="ECO:0000256" key="13">
    <source>
        <dbReference type="PROSITE-ProRule" id="PRU00110"/>
    </source>
</evidence>
<feature type="modified residue" description="4-aspartylphosphate" evidence="14">
    <location>
        <position position="192"/>
    </location>
</feature>
<dbReference type="Pfam" id="PF02518">
    <property type="entry name" value="HATPase_c"/>
    <property type="match status" value="1"/>
</dbReference>
<dbReference type="CDD" id="cd17546">
    <property type="entry name" value="REC_hyHK_CKI1_RcsC-like"/>
    <property type="match status" value="1"/>
</dbReference>
<dbReference type="InterPro" id="IPR008207">
    <property type="entry name" value="Sig_transdc_His_kin_Hpt_dom"/>
</dbReference>
<feature type="domain" description="HPt" evidence="17">
    <location>
        <begin position="280"/>
        <end position="373"/>
    </location>
</feature>
<evidence type="ECO:0000256" key="2">
    <source>
        <dbReference type="ARBA" id="ARBA00004651"/>
    </source>
</evidence>